<dbReference type="EMBL" id="CADCTW010000217">
    <property type="protein sequence ID" value="CAA9364900.1"/>
    <property type="molecule type" value="Genomic_DNA"/>
</dbReference>
<gene>
    <name evidence="2" type="ORF">AVDCRST_MAG68-5089</name>
</gene>
<feature type="region of interest" description="Disordered" evidence="1">
    <location>
        <begin position="1"/>
        <end position="33"/>
    </location>
</feature>
<feature type="non-terminal residue" evidence="2">
    <location>
        <position position="1"/>
    </location>
</feature>
<reference evidence="2" key="1">
    <citation type="submission" date="2020-02" db="EMBL/GenBank/DDBJ databases">
        <authorList>
            <person name="Meier V. D."/>
        </authorList>
    </citation>
    <scope>NUCLEOTIDE SEQUENCE</scope>
    <source>
        <strain evidence="2">AVDCRST_MAG68</strain>
    </source>
</reference>
<organism evidence="2">
    <name type="scientific">uncultured Gemmatimonadota bacterium</name>
    <dbReference type="NCBI Taxonomy" id="203437"/>
    <lineage>
        <taxon>Bacteria</taxon>
        <taxon>Pseudomonadati</taxon>
        <taxon>Gemmatimonadota</taxon>
        <taxon>environmental samples</taxon>
    </lineage>
</organism>
<evidence type="ECO:0000313" key="2">
    <source>
        <dbReference type="EMBL" id="CAA9364900.1"/>
    </source>
</evidence>
<feature type="non-terminal residue" evidence="2">
    <location>
        <position position="33"/>
    </location>
</feature>
<protein>
    <submittedName>
        <fullName evidence="2">Uncharacterized protein</fullName>
    </submittedName>
</protein>
<name>A0A6J4MRX5_9BACT</name>
<proteinExistence type="predicted"/>
<evidence type="ECO:0000256" key="1">
    <source>
        <dbReference type="SAM" id="MobiDB-lite"/>
    </source>
</evidence>
<accession>A0A6J4MRX5</accession>
<dbReference type="AlphaFoldDB" id="A0A6J4MRX5"/>
<sequence length="33" mass="3678">ELPSRRKGERHLRPAGRGTDVALRRLRGGAHAM</sequence>
<feature type="compositionally biased region" description="Basic residues" evidence="1">
    <location>
        <begin position="24"/>
        <end position="33"/>
    </location>
</feature>